<feature type="transmembrane region" description="Helical" evidence="6">
    <location>
        <begin position="433"/>
        <end position="452"/>
    </location>
</feature>
<comment type="subcellular location">
    <subcellularLocation>
        <location evidence="1">Cell membrane</location>
        <topology evidence="1">Multi-pass membrane protein</topology>
    </subcellularLocation>
</comment>
<proteinExistence type="predicted"/>
<feature type="transmembrane region" description="Helical" evidence="6">
    <location>
        <begin position="343"/>
        <end position="365"/>
    </location>
</feature>
<feature type="transmembrane region" description="Helical" evidence="6">
    <location>
        <begin position="122"/>
        <end position="138"/>
    </location>
</feature>
<feature type="transmembrane region" description="Helical" evidence="6">
    <location>
        <begin position="374"/>
        <end position="395"/>
    </location>
</feature>
<evidence type="ECO:0000256" key="3">
    <source>
        <dbReference type="ARBA" id="ARBA00022692"/>
    </source>
</evidence>
<evidence type="ECO:0000256" key="4">
    <source>
        <dbReference type="ARBA" id="ARBA00022989"/>
    </source>
</evidence>
<evidence type="ECO:0000256" key="6">
    <source>
        <dbReference type="SAM" id="Phobius"/>
    </source>
</evidence>
<feature type="transmembrane region" description="Helical" evidence="6">
    <location>
        <begin position="12"/>
        <end position="33"/>
    </location>
</feature>
<feature type="transmembrane region" description="Helical" evidence="6">
    <location>
        <begin position="263"/>
        <end position="286"/>
    </location>
</feature>
<feature type="transmembrane region" description="Helical" evidence="6">
    <location>
        <begin position="307"/>
        <end position="331"/>
    </location>
</feature>
<evidence type="ECO:0000313" key="7">
    <source>
        <dbReference type="EMBL" id="MFD3394663.1"/>
    </source>
</evidence>
<feature type="transmembrane region" description="Helical" evidence="6">
    <location>
        <begin position="182"/>
        <end position="200"/>
    </location>
</feature>
<evidence type="ECO:0000256" key="5">
    <source>
        <dbReference type="ARBA" id="ARBA00023136"/>
    </source>
</evidence>
<sequence length="498" mass="55781">MGIVIRQSLKASIVTYLGTAIGTFNVIFLYNQFLSQSEVGLIAGALVSIPLIFASFTQLGIPHIAVRFFPHFDDPSNEHRGFFSFLLISPLVGWGLFTLGYIALRGTFNAIYATNSPLLPQYFYYIIPLTGSFLYMSVLESYARVHLRIVVPAIIREFYLRVANACLILGFGLGYLSFDQLVQGITASYLVAVIALLLYIKKLKRFYTRLDFSFLRQPIFKEMVAYGGWVILAGASFTLIQHVEKIMLPAYTGGLGTTAIFDINSRMGLMIAIPRNVIAAISTPLLAQAWKRNDTSQIEDIYKKSSLNLLLVGCFLFLLIWCNLDFIYQIIPRHEVYEAGRWVVLMVGISKIIDMGTGLNSEILINSKYYRYDLLFYMILAVGIVVGNLIFIPLYSYNGAALASLIALAGYNAIKYFFLWAKMGLQPFEWKTAWIVLLSLGVWYVVSFIPVIGEGDWVAWILNLGVRSTAVGLLFFLAGWALDLSPDLSALIKSKLSK</sequence>
<dbReference type="EMBL" id="JBBKXZ010000003">
    <property type="protein sequence ID" value="MFD3394663.1"/>
    <property type="molecule type" value="Genomic_DNA"/>
</dbReference>
<keyword evidence="3 6" id="KW-0812">Transmembrane</keyword>
<feature type="transmembrane region" description="Helical" evidence="6">
    <location>
        <begin position="223"/>
        <end position="243"/>
    </location>
</feature>
<protein>
    <submittedName>
        <fullName evidence="7">Polysaccharide biosynthesis C-terminal domain-containing protein</fullName>
    </submittedName>
</protein>
<evidence type="ECO:0000256" key="1">
    <source>
        <dbReference type="ARBA" id="ARBA00004651"/>
    </source>
</evidence>
<dbReference type="PANTHER" id="PTHR30250">
    <property type="entry name" value="PST FAMILY PREDICTED COLANIC ACID TRANSPORTER"/>
    <property type="match status" value="1"/>
</dbReference>
<feature type="transmembrane region" description="Helical" evidence="6">
    <location>
        <begin position="158"/>
        <end position="176"/>
    </location>
</feature>
<feature type="transmembrane region" description="Helical" evidence="6">
    <location>
        <begin position="39"/>
        <end position="61"/>
    </location>
</feature>
<organism evidence="7 8">
    <name type="scientific">Aquirufa avitistagni</name>
    <dbReference type="NCBI Taxonomy" id="3104728"/>
    <lineage>
        <taxon>Bacteria</taxon>
        <taxon>Pseudomonadati</taxon>
        <taxon>Bacteroidota</taxon>
        <taxon>Cytophagia</taxon>
        <taxon>Cytophagales</taxon>
        <taxon>Flectobacillaceae</taxon>
        <taxon>Aquirufa</taxon>
    </lineage>
</organism>
<accession>A0ABW6DFM3</accession>
<keyword evidence="8" id="KW-1185">Reference proteome</keyword>
<dbReference type="InterPro" id="IPR050833">
    <property type="entry name" value="Poly_Biosynth_Transport"/>
</dbReference>
<dbReference type="RefSeq" id="WP_377983544.1">
    <property type="nucleotide sequence ID" value="NZ_JBBKXZ010000003.1"/>
</dbReference>
<evidence type="ECO:0000313" key="8">
    <source>
        <dbReference type="Proteomes" id="UP001598138"/>
    </source>
</evidence>
<feature type="transmembrane region" description="Helical" evidence="6">
    <location>
        <begin position="82"/>
        <end position="102"/>
    </location>
</feature>
<gene>
    <name evidence="7" type="ORF">U0R10_08520</name>
</gene>
<keyword evidence="4 6" id="KW-1133">Transmembrane helix</keyword>
<name>A0ABW6DFM3_9BACT</name>
<feature type="transmembrane region" description="Helical" evidence="6">
    <location>
        <begin position="401"/>
        <end position="421"/>
    </location>
</feature>
<keyword evidence="2" id="KW-1003">Cell membrane</keyword>
<dbReference type="Proteomes" id="UP001598138">
    <property type="component" value="Unassembled WGS sequence"/>
</dbReference>
<dbReference type="PANTHER" id="PTHR30250:SF11">
    <property type="entry name" value="O-ANTIGEN TRANSPORTER-RELATED"/>
    <property type="match status" value="1"/>
</dbReference>
<reference evidence="7 8" key="1">
    <citation type="submission" date="2024-03" db="EMBL/GenBank/DDBJ databases">
        <title>Aquirufa genome sequencing.</title>
        <authorList>
            <person name="Pitt A."/>
            <person name="Hahn M.W."/>
        </authorList>
    </citation>
    <scope>NUCLEOTIDE SEQUENCE [LARGE SCALE GENOMIC DNA]</scope>
    <source>
        <strain evidence="7 8">OSTEICH-129V</strain>
    </source>
</reference>
<comment type="caution">
    <text evidence="7">The sequence shown here is derived from an EMBL/GenBank/DDBJ whole genome shotgun (WGS) entry which is preliminary data.</text>
</comment>
<evidence type="ECO:0000256" key="2">
    <source>
        <dbReference type="ARBA" id="ARBA00022475"/>
    </source>
</evidence>
<feature type="transmembrane region" description="Helical" evidence="6">
    <location>
        <begin position="458"/>
        <end position="482"/>
    </location>
</feature>
<keyword evidence="5 6" id="KW-0472">Membrane</keyword>